<dbReference type="Proteomes" id="UP000031419">
    <property type="component" value="Unassembled WGS sequence"/>
</dbReference>
<keyword evidence="3" id="KW-1185">Reference proteome</keyword>
<name>A0A073AYA3_9PSEU</name>
<evidence type="ECO:0000313" key="3">
    <source>
        <dbReference type="Proteomes" id="UP000031419"/>
    </source>
</evidence>
<feature type="compositionally biased region" description="Polar residues" evidence="1">
    <location>
        <begin position="53"/>
        <end position="68"/>
    </location>
</feature>
<dbReference type="STRING" id="28042.GU90_09335"/>
<dbReference type="AlphaFoldDB" id="A0A073AYA3"/>
<reference evidence="2 3" key="1">
    <citation type="submission" date="2014-06" db="EMBL/GenBank/DDBJ databases">
        <title>Saccharopolyspora rectivirgula DSM-43113 Genome sequencing.</title>
        <authorList>
            <person name="Barrera C."/>
            <person name="Millon L."/>
            <person name="Rognon B."/>
            <person name="Zaugg C."/>
            <person name="Monod M."/>
        </authorList>
    </citation>
    <scope>NUCLEOTIDE SEQUENCE [LARGE SCALE GENOMIC DNA]</scope>
    <source>
        <strain evidence="2 3">DSM 43113</strain>
    </source>
</reference>
<comment type="caution">
    <text evidence="2">The sequence shown here is derived from an EMBL/GenBank/DDBJ whole genome shotgun (WGS) entry which is preliminary data.</text>
</comment>
<proteinExistence type="predicted"/>
<dbReference type="EMBL" id="JNVU01000025">
    <property type="protein sequence ID" value="KEI44380.1"/>
    <property type="molecule type" value="Genomic_DNA"/>
</dbReference>
<accession>A0A073AYA3</accession>
<evidence type="ECO:0000313" key="2">
    <source>
        <dbReference type="EMBL" id="KEI44380.1"/>
    </source>
</evidence>
<protein>
    <submittedName>
        <fullName evidence="2">Uncharacterized protein</fullName>
    </submittedName>
</protein>
<organism evidence="2 3">
    <name type="scientific">Saccharopolyspora rectivirgula</name>
    <dbReference type="NCBI Taxonomy" id="28042"/>
    <lineage>
        <taxon>Bacteria</taxon>
        <taxon>Bacillati</taxon>
        <taxon>Actinomycetota</taxon>
        <taxon>Actinomycetes</taxon>
        <taxon>Pseudonocardiales</taxon>
        <taxon>Pseudonocardiaceae</taxon>
        <taxon>Saccharopolyspora</taxon>
    </lineage>
</organism>
<dbReference type="eggNOG" id="ENOG5033KY9">
    <property type="taxonomic scope" value="Bacteria"/>
</dbReference>
<sequence>MPDPHGAPEDVTGSYSNAQRKTTPLRRDNSLIQSERAPGPDEEKTRPAFAPPDTQQSPGTRQFQSPGTRQFDAVPAQPPPRQETPPGFAGGSGTGPGKLSPTGWLLRGLGLVAISVVSGLLWLAIKPAPEEPPEEPGQPELKYTFNQVMRVEGGVQGCQRVSSDKIAEYFEEHECEHLSRALYSTLTPTGERVLTSVITVLMPDEQSAQQLNQLATQDNTGNVRDLVDDNNLGTEGLPRLNDKAYASDQQGRLVVIGDSAYYDKKTPEKDPQLVDITKEALKLGWPQERDQLPPR</sequence>
<gene>
    <name evidence="2" type="ORF">GU90_09335</name>
</gene>
<evidence type="ECO:0000256" key="1">
    <source>
        <dbReference type="SAM" id="MobiDB-lite"/>
    </source>
</evidence>
<feature type="region of interest" description="Disordered" evidence="1">
    <location>
        <begin position="1"/>
        <end position="96"/>
    </location>
</feature>
<feature type="compositionally biased region" description="Polar residues" evidence="1">
    <location>
        <begin position="13"/>
        <end position="22"/>
    </location>
</feature>